<dbReference type="EMBL" id="MHQY01000013">
    <property type="protein sequence ID" value="OHA14146.1"/>
    <property type="molecule type" value="Genomic_DNA"/>
</dbReference>
<evidence type="ECO:0000313" key="1">
    <source>
        <dbReference type="EMBL" id="OHA14146.1"/>
    </source>
</evidence>
<sequence length="84" mass="9297">MEEKEAGKVLHYYDKIGVAVVKISDEGLEHGDNIHIKGKTTDFEMVLESMQLDHKPVDKARAGEDVAIKVDGKAKEGDVVYKKA</sequence>
<reference evidence="1 2" key="1">
    <citation type="journal article" date="2016" name="Nat. Commun.">
        <title>Thousands of microbial genomes shed light on interconnected biogeochemical processes in an aquifer system.</title>
        <authorList>
            <person name="Anantharaman K."/>
            <person name="Brown C.T."/>
            <person name="Hug L.A."/>
            <person name="Sharon I."/>
            <person name="Castelle C.J."/>
            <person name="Probst A.J."/>
            <person name="Thomas B.C."/>
            <person name="Singh A."/>
            <person name="Wilkins M.J."/>
            <person name="Karaoz U."/>
            <person name="Brodie E.L."/>
            <person name="Williams K.H."/>
            <person name="Hubbard S.S."/>
            <person name="Banfield J.F."/>
        </authorList>
    </citation>
    <scope>NUCLEOTIDE SEQUENCE [LARGE SCALE GENOMIC DNA]</scope>
</reference>
<proteinExistence type="predicted"/>
<evidence type="ECO:0000313" key="2">
    <source>
        <dbReference type="Proteomes" id="UP000177171"/>
    </source>
</evidence>
<dbReference type="AlphaFoldDB" id="A0A1G2LR89"/>
<gene>
    <name evidence="1" type="ORF">A3G49_02805</name>
</gene>
<dbReference type="Gene3D" id="2.40.30.10">
    <property type="entry name" value="Translation factors"/>
    <property type="match status" value="1"/>
</dbReference>
<dbReference type="InterPro" id="IPR009000">
    <property type="entry name" value="Transl_B-barrel_sf"/>
</dbReference>
<evidence type="ECO:0008006" key="3">
    <source>
        <dbReference type="Google" id="ProtNLM"/>
    </source>
</evidence>
<name>A0A1G2LR89_9BACT</name>
<accession>A0A1G2LR89</accession>
<dbReference type="Proteomes" id="UP000177171">
    <property type="component" value="Unassembled WGS sequence"/>
</dbReference>
<protein>
    <recommendedName>
        <fullName evidence="3">Translation elongation factor-like protein</fullName>
    </recommendedName>
</protein>
<comment type="caution">
    <text evidence="1">The sequence shown here is derived from an EMBL/GenBank/DDBJ whole genome shotgun (WGS) entry which is preliminary data.</text>
</comment>
<dbReference type="SUPFAM" id="SSF50447">
    <property type="entry name" value="Translation proteins"/>
    <property type="match status" value="1"/>
</dbReference>
<organism evidence="1 2">
    <name type="scientific">Candidatus Sungbacteria bacterium RIFCSPLOWO2_12_FULL_41_11</name>
    <dbReference type="NCBI Taxonomy" id="1802286"/>
    <lineage>
        <taxon>Bacteria</taxon>
        <taxon>Candidatus Sungiibacteriota</taxon>
    </lineage>
</organism>